<dbReference type="eggNOG" id="COG1104">
    <property type="taxonomic scope" value="Bacteria"/>
</dbReference>
<evidence type="ECO:0000256" key="6">
    <source>
        <dbReference type="ARBA" id="ARBA00023004"/>
    </source>
</evidence>
<dbReference type="AlphaFoldDB" id="A0A059KKV4"/>
<evidence type="ECO:0000256" key="2">
    <source>
        <dbReference type="ARBA" id="ARBA00006490"/>
    </source>
</evidence>
<dbReference type="InterPro" id="IPR016454">
    <property type="entry name" value="Cysteine_dSase"/>
</dbReference>
<evidence type="ECO:0000259" key="9">
    <source>
        <dbReference type="Pfam" id="PF00266"/>
    </source>
</evidence>
<dbReference type="SUPFAM" id="SSF53383">
    <property type="entry name" value="PLP-dependent transferases"/>
    <property type="match status" value="1"/>
</dbReference>
<keyword evidence="5" id="KW-0663">Pyridoxal phosphate</keyword>
<keyword evidence="4" id="KW-0479">Metal-binding</keyword>
<evidence type="ECO:0000256" key="5">
    <source>
        <dbReference type="ARBA" id="ARBA00022898"/>
    </source>
</evidence>
<dbReference type="Gene3D" id="1.10.260.50">
    <property type="match status" value="1"/>
</dbReference>
<proteinExistence type="inferred from homology"/>
<accession>A0A059KKV4</accession>
<dbReference type="PATRIC" id="fig|1286631.3.peg.2621"/>
<dbReference type="InterPro" id="IPR015422">
    <property type="entry name" value="PyrdxlP-dep_Trfase_small"/>
</dbReference>
<dbReference type="PANTHER" id="PTHR11601:SF34">
    <property type="entry name" value="CYSTEINE DESULFURASE"/>
    <property type="match status" value="1"/>
</dbReference>
<dbReference type="EMBL" id="AZRA01000068">
    <property type="protein sequence ID" value="KDB51743.1"/>
    <property type="molecule type" value="Genomic_DNA"/>
</dbReference>
<keyword evidence="7" id="KW-0411">Iron-sulfur</keyword>
<comment type="similarity">
    <text evidence="2">Belongs to the class-V pyridoxal-phosphate-dependent aminotransferase family. NifS/IscS subfamily.</text>
</comment>
<keyword evidence="11" id="KW-1185">Reference proteome</keyword>
<dbReference type="GO" id="GO:0046872">
    <property type="term" value="F:metal ion binding"/>
    <property type="evidence" value="ECO:0007669"/>
    <property type="project" value="UniProtKB-KW"/>
</dbReference>
<keyword evidence="6" id="KW-0408">Iron</keyword>
<reference evidence="10 11" key="1">
    <citation type="journal article" date="2014" name="FEMS Microbiol. Ecol.">
        <title>Sphaerotilus natans encrusted with nanoball-shaped Fe(III) oxide minerals formed by nitrate-reducing mixotrophic Fe(II) oxidation.</title>
        <authorList>
            <person name="Park S."/>
            <person name="Kim D.H."/>
            <person name="Lee J.H."/>
            <person name="Hur H.G."/>
        </authorList>
    </citation>
    <scope>NUCLEOTIDE SEQUENCE [LARGE SCALE GENOMIC DNA]</scope>
    <source>
        <strain evidence="10 11">DSM 6575</strain>
    </source>
</reference>
<organism evidence="10 11">
    <name type="scientific">Sphaerotilus natans subsp. natans DSM 6575</name>
    <dbReference type="NCBI Taxonomy" id="1286631"/>
    <lineage>
        <taxon>Bacteria</taxon>
        <taxon>Pseudomonadati</taxon>
        <taxon>Pseudomonadota</taxon>
        <taxon>Betaproteobacteria</taxon>
        <taxon>Burkholderiales</taxon>
        <taxon>Sphaerotilaceae</taxon>
        <taxon>Sphaerotilus</taxon>
    </lineage>
</organism>
<protein>
    <submittedName>
        <fullName evidence="10">Class V aminotransferase</fullName>
    </submittedName>
</protein>
<feature type="domain" description="Aminotransferase class V" evidence="9">
    <location>
        <begin position="5"/>
        <end position="370"/>
    </location>
</feature>
<evidence type="ECO:0000256" key="4">
    <source>
        <dbReference type="ARBA" id="ARBA00022723"/>
    </source>
</evidence>
<gene>
    <name evidence="10" type="ORF">X805_26730</name>
</gene>
<dbReference type="RefSeq" id="WP_081838159.1">
    <property type="nucleotide sequence ID" value="NZ_AZRA01000068.1"/>
</dbReference>
<comment type="caution">
    <text evidence="10">The sequence shown here is derived from an EMBL/GenBank/DDBJ whole genome shotgun (WGS) entry which is preliminary data.</text>
</comment>
<evidence type="ECO:0000256" key="3">
    <source>
        <dbReference type="ARBA" id="ARBA00022679"/>
    </source>
</evidence>
<dbReference type="GO" id="GO:0051536">
    <property type="term" value="F:iron-sulfur cluster binding"/>
    <property type="evidence" value="ECO:0007669"/>
    <property type="project" value="UniProtKB-KW"/>
</dbReference>
<comment type="cofactor">
    <cofactor evidence="1">
        <name>pyridoxal 5'-phosphate</name>
        <dbReference type="ChEBI" id="CHEBI:597326"/>
    </cofactor>
</comment>
<dbReference type="STRING" id="34103.SAMN05421778_12447"/>
<dbReference type="InterPro" id="IPR000192">
    <property type="entry name" value="Aminotrans_V_dom"/>
</dbReference>
<dbReference type="PIRSF" id="PIRSF005572">
    <property type="entry name" value="NifS"/>
    <property type="match status" value="1"/>
</dbReference>
<evidence type="ECO:0000313" key="11">
    <source>
        <dbReference type="Proteomes" id="UP000026714"/>
    </source>
</evidence>
<keyword evidence="3 10" id="KW-0808">Transferase</keyword>
<dbReference type="Gene3D" id="3.90.1150.10">
    <property type="entry name" value="Aspartate Aminotransferase, domain 1"/>
    <property type="match status" value="1"/>
</dbReference>
<dbReference type="Gene3D" id="3.40.640.10">
    <property type="entry name" value="Type I PLP-dependent aspartate aminotransferase-like (Major domain)"/>
    <property type="match status" value="1"/>
</dbReference>
<evidence type="ECO:0000256" key="1">
    <source>
        <dbReference type="ARBA" id="ARBA00001933"/>
    </source>
</evidence>
<dbReference type="InterPro" id="IPR015421">
    <property type="entry name" value="PyrdxlP-dep_Trfase_major"/>
</dbReference>
<evidence type="ECO:0000256" key="7">
    <source>
        <dbReference type="ARBA" id="ARBA00023014"/>
    </source>
</evidence>
<name>A0A059KKV4_9BURK</name>
<dbReference type="Pfam" id="PF00266">
    <property type="entry name" value="Aminotran_5"/>
    <property type="match status" value="1"/>
</dbReference>
<evidence type="ECO:0000313" key="10">
    <source>
        <dbReference type="EMBL" id="KDB51743.1"/>
    </source>
</evidence>
<dbReference type="GO" id="GO:0031071">
    <property type="term" value="F:cysteine desulfurase activity"/>
    <property type="evidence" value="ECO:0007669"/>
    <property type="project" value="UniProtKB-EC"/>
</dbReference>
<dbReference type="InterPro" id="IPR015424">
    <property type="entry name" value="PyrdxlP-dep_Trfase"/>
</dbReference>
<sequence>MNDIVYLDHNATTAPAPEVVDEMLDALQRAWANPSSTHEPGQMARRLLADARTRIASFLGCQGAELVFTSGATEANHQAILGALALARAESAGARRRLLVSAVEHPGLLALAERLAGEGVPVERIAVDARGQLDLADLDRQLAQGDVALVSVMGANNETGVVMPVEAVAARVRAAGARLHVDATQLAGKARLHFGRSGADLMSVSAHKLHGPKGIGALLVRKGLALPALLAGRQERHRRGGTENLPGIAGFAAACDRAARTLDEDLARMARLREALEDGLRAVLPPGLAVLGEGAERLPNTLCVRFHEIDSERVLGRLERAGIVAASGAACTASGTQPSHVLLAMGCSAAQARAGVRFSLGRDTTPAQIRRTVEAAARVVHPLMQAEQPAPALAQAA</sequence>
<keyword evidence="10" id="KW-0032">Aminotransferase</keyword>
<dbReference type="PANTHER" id="PTHR11601">
    <property type="entry name" value="CYSTEINE DESULFURYLASE FAMILY MEMBER"/>
    <property type="match status" value="1"/>
</dbReference>
<comment type="catalytic activity">
    <reaction evidence="8">
        <text>(sulfur carrier)-H + L-cysteine = (sulfur carrier)-SH + L-alanine</text>
        <dbReference type="Rhea" id="RHEA:43892"/>
        <dbReference type="Rhea" id="RHEA-COMP:14737"/>
        <dbReference type="Rhea" id="RHEA-COMP:14739"/>
        <dbReference type="ChEBI" id="CHEBI:29917"/>
        <dbReference type="ChEBI" id="CHEBI:35235"/>
        <dbReference type="ChEBI" id="CHEBI:57972"/>
        <dbReference type="ChEBI" id="CHEBI:64428"/>
        <dbReference type="EC" id="2.8.1.7"/>
    </reaction>
</comment>
<dbReference type="GO" id="GO:0008483">
    <property type="term" value="F:transaminase activity"/>
    <property type="evidence" value="ECO:0007669"/>
    <property type="project" value="UniProtKB-KW"/>
</dbReference>
<evidence type="ECO:0000256" key="8">
    <source>
        <dbReference type="ARBA" id="ARBA00050776"/>
    </source>
</evidence>
<dbReference type="Proteomes" id="UP000026714">
    <property type="component" value="Unassembled WGS sequence"/>
</dbReference>